<feature type="domain" description="WAP" evidence="6">
    <location>
        <begin position="200"/>
        <end position="248"/>
    </location>
</feature>
<feature type="domain" description="WAP" evidence="6">
    <location>
        <begin position="253"/>
        <end position="307"/>
    </location>
</feature>
<dbReference type="Gene3D" id="4.10.75.10">
    <property type="entry name" value="Elafin-like"/>
    <property type="match status" value="6"/>
</dbReference>
<feature type="domain" description="Antistasin-like" evidence="5">
    <location>
        <begin position="827"/>
        <end position="852"/>
    </location>
</feature>
<dbReference type="CDD" id="cd00109">
    <property type="entry name" value="Kunitz-type"/>
    <property type="match status" value="1"/>
</dbReference>
<dbReference type="PROSITE" id="PS50279">
    <property type="entry name" value="BPTI_KUNITZ_2"/>
    <property type="match status" value="1"/>
</dbReference>
<dbReference type="PROSITE" id="PS00280">
    <property type="entry name" value="BPTI_KUNITZ_1"/>
    <property type="match status" value="1"/>
</dbReference>
<keyword evidence="8" id="KW-1185">Reference proteome</keyword>
<feature type="domain" description="WAP" evidence="6">
    <location>
        <begin position="489"/>
        <end position="539"/>
    </location>
</feature>
<dbReference type="GO" id="GO:0004867">
    <property type="term" value="F:serine-type endopeptidase inhibitor activity"/>
    <property type="evidence" value="ECO:0007669"/>
    <property type="project" value="UniProtKB-KW"/>
</dbReference>
<dbReference type="InterPro" id="IPR036880">
    <property type="entry name" value="Kunitz_BPTI_sf"/>
</dbReference>
<dbReference type="SUPFAM" id="SSF57362">
    <property type="entry name" value="BPTI-like"/>
    <property type="match status" value="1"/>
</dbReference>
<dbReference type="InterPro" id="IPR002223">
    <property type="entry name" value="Kunitz_BPTI"/>
</dbReference>
<dbReference type="InterPro" id="IPR020901">
    <property type="entry name" value="Prtase_inh_Kunz-CS"/>
</dbReference>
<keyword evidence="3" id="KW-1015">Disulfide bond</keyword>
<feature type="domain" description="WAP" evidence="6">
    <location>
        <begin position="308"/>
        <end position="362"/>
    </location>
</feature>
<proteinExistence type="predicted"/>
<dbReference type="InterPro" id="IPR051388">
    <property type="entry name" value="Serpin_venom_toxin"/>
</dbReference>
<evidence type="ECO:0000313" key="8">
    <source>
        <dbReference type="Proteomes" id="UP000507470"/>
    </source>
</evidence>
<dbReference type="InterPro" id="IPR001368">
    <property type="entry name" value="TNFR/NGFR_Cys_rich_reg"/>
</dbReference>
<feature type="domain" description="Antistasin-like" evidence="5">
    <location>
        <begin position="752"/>
        <end position="782"/>
    </location>
</feature>
<feature type="domain" description="WAP" evidence="6">
    <location>
        <begin position="145"/>
        <end position="199"/>
    </location>
</feature>
<feature type="domain" description="Antistasin-like" evidence="5">
    <location>
        <begin position="852"/>
        <end position="880"/>
    </location>
</feature>
<feature type="domain" description="Antistasin-like" evidence="5">
    <location>
        <begin position="637"/>
        <end position="665"/>
    </location>
</feature>
<protein>
    <recommendedName>
        <fullName evidence="9">WFDC3</fullName>
    </recommendedName>
</protein>
<accession>A0A6J8CNF6</accession>
<dbReference type="GO" id="GO:0005576">
    <property type="term" value="C:extracellular region"/>
    <property type="evidence" value="ECO:0007669"/>
    <property type="project" value="InterPro"/>
</dbReference>
<dbReference type="Gene3D" id="4.10.410.10">
    <property type="entry name" value="Pancreatic trypsin inhibitor Kunitz domain"/>
    <property type="match status" value="1"/>
</dbReference>
<dbReference type="Gene3D" id="2.10.22.10">
    <property type="entry name" value="Antistasin, domain 1"/>
    <property type="match status" value="7"/>
</dbReference>
<dbReference type="InterPro" id="IPR006150">
    <property type="entry name" value="Cys_repeat_1"/>
</dbReference>
<dbReference type="AlphaFoldDB" id="A0A6J8CNF6"/>
<name>A0A6J8CNF6_MYTCO</name>
<dbReference type="OrthoDB" id="10021323at2759"/>
<evidence type="ECO:0000256" key="3">
    <source>
        <dbReference type="ARBA" id="ARBA00023157"/>
    </source>
</evidence>
<dbReference type="PANTHER" id="PTHR46751">
    <property type="entry name" value="EPPIN"/>
    <property type="match status" value="1"/>
</dbReference>
<dbReference type="PROSITE" id="PS51252">
    <property type="entry name" value="ANTISTASIN"/>
    <property type="match status" value="7"/>
</dbReference>
<evidence type="ECO:0000313" key="7">
    <source>
        <dbReference type="EMBL" id="CAC5397525.1"/>
    </source>
</evidence>
<keyword evidence="2" id="KW-0722">Serine protease inhibitor</keyword>
<dbReference type="SUPFAM" id="SSF57256">
    <property type="entry name" value="Elafin-like"/>
    <property type="match status" value="3"/>
</dbReference>
<reference evidence="7 8" key="1">
    <citation type="submission" date="2020-06" db="EMBL/GenBank/DDBJ databases">
        <authorList>
            <person name="Li R."/>
            <person name="Bekaert M."/>
        </authorList>
    </citation>
    <scope>NUCLEOTIDE SEQUENCE [LARGE SCALE GENOMIC DNA]</scope>
    <source>
        <strain evidence="8">wild</strain>
    </source>
</reference>
<sequence>MPEKLTNLNVSGVRKADRRTKASHFSNFVALAHGDVDSAMVIVTVLYDLQYKFNKSHNNLSLLRQQSAIYKDKSVTKLPPCKILILYLIHYAHTTSYPRCPALNPTDRCNSYIKSDKCQTDSNCYGGKVCCPQKCGKECVTPIKQKPKLGICPAVDEKPLEFCQRARISSNCNGNDGDCKGSKKCCPDICGSRNCKEPISGPRPGCPAVRKPEPQCFHFNQQCSHDKECQKGKICCGVICGTGCVYPVKPNPPKPRPGVCPAVPKDLPEICTRSLVVSNCKFDTDCKSSNQKCCRKPCGNFACTDPIKGNRPGCPVCLNTQASTECPLCVRYQQLCNADTECKPGQKCCFNPSCGTSCKGHVCPQIVCPTIKCSLGFQKDENGCEICKCRQNPCPQYLPLPPWLCSDGKPKIFYVDGVKCYGSPTVIPCNKDCRLPKLPGPCRGSFPRYYFDLKTNKCEKFTYGGCEGNANNFKLLTECQDKCIDKEKPVTKPGKCPPNKPGLICPAVVRPGDCTNDGSCPGKQKCCRQGCFKSCVNPDTYYGPKCPPLCEIFCPFGNVIVNNCPICKCKTGCRNNANPLPSVRCSSAKPSCPSKHQCKIAENGVGVCCPYECPVYKCKSCPYGYVIDANGCQTCTCKPRCGPVCAIFCPFGNVMDENNCPTCRCKTGCKGNVKPLSVSCGDGILRCPGTYQCITPPAGGKGVCCPYNDDVPSCKIGQPLPNIFCGRGPNRKDCPKDYFCNIHPTDRYAVCCKKEPRCGPVCLIFCPFGNVLDENNCPTCKCKTGCKGNVNPLGSISCGAGQQRCPARYQCKTPSAGGSGVCCPYECPLVKCSEPCPYGFVIDVNGCQTCRCKPRCPPVCLVYCPFGNVLDENNCATCECKTGCAGNVKPLSSVKCGKGGQKCPARYQCNSPPHDGAGVCCPYVCPQIKCSRPCPYGYRHDDNGCQTCECLPACDKGTPQGTCRHGPFDSKPCPSGTYCKNSVCCKIPCKFGDPHPTLSCGMVPGSNKCPAGYSCLGGPADEYFACCPDENKPTPDKCPRDRYPKSRCYVRRSCKNDSSCRGNKKCCKQGCRYKCVAPVY</sequence>
<dbReference type="PROSITE" id="PS00652">
    <property type="entry name" value="TNFR_NGFR_1"/>
    <property type="match status" value="1"/>
</dbReference>
<dbReference type="EMBL" id="CACVKT020005686">
    <property type="protein sequence ID" value="CAC5397525.1"/>
    <property type="molecule type" value="Genomic_DNA"/>
</dbReference>
<evidence type="ECO:0000259" key="4">
    <source>
        <dbReference type="PROSITE" id="PS50279"/>
    </source>
</evidence>
<dbReference type="PROSITE" id="PS51390">
    <property type="entry name" value="WAP"/>
    <property type="match status" value="7"/>
</dbReference>
<feature type="domain" description="BPTI/Kunitz inhibitor" evidence="4">
    <location>
        <begin position="433"/>
        <end position="483"/>
    </location>
</feature>
<gene>
    <name evidence="7" type="ORF">MCOR_31952</name>
</gene>
<organism evidence="7 8">
    <name type="scientific">Mytilus coruscus</name>
    <name type="common">Sea mussel</name>
    <dbReference type="NCBI Taxonomy" id="42192"/>
    <lineage>
        <taxon>Eukaryota</taxon>
        <taxon>Metazoa</taxon>
        <taxon>Spiralia</taxon>
        <taxon>Lophotrochozoa</taxon>
        <taxon>Mollusca</taxon>
        <taxon>Bivalvia</taxon>
        <taxon>Autobranchia</taxon>
        <taxon>Pteriomorphia</taxon>
        <taxon>Mytilida</taxon>
        <taxon>Mytiloidea</taxon>
        <taxon>Mytilidae</taxon>
        <taxon>Mytilinae</taxon>
        <taxon>Mytilus</taxon>
    </lineage>
</organism>
<keyword evidence="1" id="KW-0646">Protease inhibitor</keyword>
<feature type="domain" description="Antistasin-like" evidence="5">
    <location>
        <begin position="608"/>
        <end position="637"/>
    </location>
</feature>
<feature type="domain" description="Antistasin-like" evidence="5">
    <location>
        <begin position="363"/>
        <end position="389"/>
    </location>
</feature>
<dbReference type="SMART" id="SM00217">
    <property type="entry name" value="WAP"/>
    <property type="match status" value="7"/>
</dbReference>
<feature type="domain" description="WAP" evidence="6">
    <location>
        <begin position="94"/>
        <end position="143"/>
    </location>
</feature>
<dbReference type="PANTHER" id="PTHR46751:SF1">
    <property type="entry name" value="WAP FOUR-DISULFIDE CORE DOMAIN PROTEIN 6A"/>
    <property type="match status" value="1"/>
</dbReference>
<dbReference type="PRINTS" id="PR00759">
    <property type="entry name" value="BASICPTASE"/>
</dbReference>
<evidence type="ECO:0000259" key="6">
    <source>
        <dbReference type="PROSITE" id="PS51390"/>
    </source>
</evidence>
<feature type="domain" description="Antistasin-like" evidence="5">
    <location>
        <begin position="925"/>
        <end position="950"/>
    </location>
</feature>
<dbReference type="InterPro" id="IPR008197">
    <property type="entry name" value="WAP_dom"/>
</dbReference>
<evidence type="ECO:0008006" key="9">
    <source>
        <dbReference type="Google" id="ProtNLM"/>
    </source>
</evidence>
<dbReference type="InterPro" id="IPR036645">
    <property type="entry name" value="Elafin-like_sf"/>
</dbReference>
<dbReference type="Pfam" id="PF02822">
    <property type="entry name" value="Antistasin"/>
    <property type="match status" value="7"/>
</dbReference>
<dbReference type="InterPro" id="IPR004094">
    <property type="entry name" value="Antistasin-like"/>
</dbReference>
<dbReference type="SMART" id="SM00289">
    <property type="entry name" value="WR1"/>
    <property type="match status" value="11"/>
</dbReference>
<evidence type="ECO:0000256" key="1">
    <source>
        <dbReference type="ARBA" id="ARBA00022690"/>
    </source>
</evidence>
<dbReference type="Pfam" id="PF00095">
    <property type="entry name" value="WAP"/>
    <property type="match status" value="5"/>
</dbReference>
<evidence type="ECO:0000259" key="5">
    <source>
        <dbReference type="PROSITE" id="PS51252"/>
    </source>
</evidence>
<feature type="domain" description="WAP" evidence="6">
    <location>
        <begin position="1031"/>
        <end position="1079"/>
    </location>
</feature>
<evidence type="ECO:0000256" key="2">
    <source>
        <dbReference type="ARBA" id="ARBA00022900"/>
    </source>
</evidence>
<dbReference type="SMART" id="SM00131">
    <property type="entry name" value="KU"/>
    <property type="match status" value="1"/>
</dbReference>
<dbReference type="Proteomes" id="UP000507470">
    <property type="component" value="Unassembled WGS sequence"/>
</dbReference>